<gene>
    <name evidence="2" type="ORF">P7K49_036524</name>
</gene>
<organism evidence="2 3">
    <name type="scientific">Saguinus oedipus</name>
    <name type="common">Cotton-top tamarin</name>
    <name type="synonym">Oedipomidas oedipus</name>
    <dbReference type="NCBI Taxonomy" id="9490"/>
    <lineage>
        <taxon>Eukaryota</taxon>
        <taxon>Metazoa</taxon>
        <taxon>Chordata</taxon>
        <taxon>Craniata</taxon>
        <taxon>Vertebrata</taxon>
        <taxon>Euteleostomi</taxon>
        <taxon>Mammalia</taxon>
        <taxon>Eutheria</taxon>
        <taxon>Euarchontoglires</taxon>
        <taxon>Primates</taxon>
        <taxon>Haplorrhini</taxon>
        <taxon>Platyrrhini</taxon>
        <taxon>Cebidae</taxon>
        <taxon>Callitrichinae</taxon>
        <taxon>Saguinus</taxon>
    </lineage>
</organism>
<evidence type="ECO:0000256" key="1">
    <source>
        <dbReference type="SAM" id="MobiDB-lite"/>
    </source>
</evidence>
<dbReference type="Proteomes" id="UP001266305">
    <property type="component" value="Unassembled WGS sequence"/>
</dbReference>
<accession>A0ABQ9TKJ7</accession>
<feature type="compositionally biased region" description="Basic and acidic residues" evidence="1">
    <location>
        <begin position="43"/>
        <end position="53"/>
    </location>
</feature>
<sequence>RPPDPPCWVPLIWPSASGRGLGEGEYEAPARVNPSPSASYSLEPHETLDITDP</sequence>
<feature type="non-terminal residue" evidence="2">
    <location>
        <position position="1"/>
    </location>
</feature>
<keyword evidence="3" id="KW-1185">Reference proteome</keyword>
<name>A0ABQ9TKJ7_SAGOE</name>
<protein>
    <submittedName>
        <fullName evidence="2">Uncharacterized protein</fullName>
    </submittedName>
</protein>
<comment type="caution">
    <text evidence="2">The sequence shown here is derived from an EMBL/GenBank/DDBJ whole genome shotgun (WGS) entry which is preliminary data.</text>
</comment>
<feature type="region of interest" description="Disordered" evidence="1">
    <location>
        <begin position="19"/>
        <end position="53"/>
    </location>
</feature>
<reference evidence="2 3" key="1">
    <citation type="submission" date="2023-05" db="EMBL/GenBank/DDBJ databases">
        <title>B98-5 Cell Line De Novo Hybrid Assembly: An Optical Mapping Approach.</title>
        <authorList>
            <person name="Kananen K."/>
            <person name="Auerbach J.A."/>
            <person name="Kautto E."/>
            <person name="Blachly J.S."/>
        </authorList>
    </citation>
    <scope>NUCLEOTIDE SEQUENCE [LARGE SCALE GENOMIC DNA]</scope>
    <source>
        <strain evidence="2">B95-8</strain>
        <tissue evidence="2">Cell line</tissue>
    </source>
</reference>
<feature type="non-terminal residue" evidence="2">
    <location>
        <position position="53"/>
    </location>
</feature>
<evidence type="ECO:0000313" key="3">
    <source>
        <dbReference type="Proteomes" id="UP001266305"/>
    </source>
</evidence>
<dbReference type="EMBL" id="JASSZA010000021">
    <property type="protein sequence ID" value="KAK2085224.1"/>
    <property type="molecule type" value="Genomic_DNA"/>
</dbReference>
<evidence type="ECO:0000313" key="2">
    <source>
        <dbReference type="EMBL" id="KAK2085224.1"/>
    </source>
</evidence>
<proteinExistence type="predicted"/>